<dbReference type="PANTHER" id="PTHR10381">
    <property type="entry name" value="ATP-DEPENDENT CLP PROTEASE PROTEOLYTIC SUBUNIT"/>
    <property type="match status" value="1"/>
</dbReference>
<dbReference type="NCBIfam" id="NF045542">
    <property type="entry name" value="Clp_rel_HeadMat"/>
    <property type="match status" value="1"/>
</dbReference>
<evidence type="ECO:0000256" key="2">
    <source>
        <dbReference type="ARBA" id="ARBA00022801"/>
    </source>
</evidence>
<dbReference type="PANTHER" id="PTHR10381:SF70">
    <property type="entry name" value="ATP-DEPENDENT CLP PROTEASE PROTEOLYTIC SUBUNIT"/>
    <property type="match status" value="1"/>
</dbReference>
<feature type="region of interest" description="Disordered" evidence="4">
    <location>
        <begin position="206"/>
        <end position="302"/>
    </location>
</feature>
<name>A0ABP9LCF6_9RHOB</name>
<evidence type="ECO:0000256" key="3">
    <source>
        <dbReference type="ARBA" id="ARBA00022825"/>
    </source>
</evidence>
<dbReference type="GO" id="GO:0006508">
    <property type="term" value="P:proteolysis"/>
    <property type="evidence" value="ECO:0007669"/>
    <property type="project" value="UniProtKB-KW"/>
</dbReference>
<sequence>MNGTDLIQNGRIYLEGEVLLPDWLAYESPAAGFCARQLRDALAQFSGAVTIVVNSIGGHAWEGEAIRQAIADHPGEVTVIVAGVAMSAASLMIMAADRIEMTAGSILMIHDPSGFMWGTAEEHRVEAARLDTLAEAYATVYAARAGLSIEAARGVMQAETYYTAEEALAAGFCDAVIPALAANDDAAPVTRDTARARFTAMCARMRQRSNQETEAGGTPGAGRAGTAGRHQAAPAASQEAQTMPEENTPAVAAPATPPAAPAPVNPTPAPAPAADPAPAPVEQGGEGRRLTLGQPSADPDAVRMAERQRIADIRGRAAPFMAQGRLSEDDVQGAIDDGLTVAAAADRFMVQMAATETAATRGGQRAHIGRDAGDTMRAGMTGALVARMTGEAPEGPARDYMGLSIVEMAARAAGQSAPRFGSFREREEVLMAAMHTVSDFPNILGNAVNRSIEAQYATVEQTFAPISREFRFNDFRPHAVTSAGNFPGLEKISESGEIKFGTVGEGGETLALLSYARGLRISRQALVNDDLGAFDQVIETATGIVPEHEESVFWGVVTGNPNLSDGKALFHADHGNLAGSGAAITVASVAAGRAALRKMKNLDGKPIVGNGPNYIVVGPDKETEVDKLLSEIRSAKTDDVNPFAGRLMPLVTEMLTGNQWYLAVGSQKRTHAFKHGYLDGQRAPRIRVEEPFGTQGMAVTLEHDFGVGAVNHRGIYKNPGA</sequence>
<comment type="caution">
    <text evidence="5">The sequence shown here is derived from an EMBL/GenBank/DDBJ whole genome shotgun (WGS) entry which is preliminary data.</text>
</comment>
<dbReference type="Gene3D" id="3.90.226.10">
    <property type="entry name" value="2-enoyl-CoA Hydratase, Chain A, domain 1"/>
    <property type="match status" value="1"/>
</dbReference>
<evidence type="ECO:0000313" key="6">
    <source>
        <dbReference type="Proteomes" id="UP001499910"/>
    </source>
</evidence>
<evidence type="ECO:0000313" key="5">
    <source>
        <dbReference type="EMBL" id="GAA5073503.1"/>
    </source>
</evidence>
<keyword evidence="2" id="KW-0378">Hydrolase</keyword>
<gene>
    <name evidence="5" type="ORF">GCM10023209_19490</name>
</gene>
<dbReference type="RefSeq" id="WP_259550468.1">
    <property type="nucleotide sequence ID" value="NZ_BAABHW010000002.1"/>
</dbReference>
<reference evidence="6" key="1">
    <citation type="journal article" date="2019" name="Int. J. Syst. Evol. Microbiol.">
        <title>The Global Catalogue of Microorganisms (GCM) 10K type strain sequencing project: providing services to taxonomists for standard genome sequencing and annotation.</title>
        <authorList>
            <consortium name="The Broad Institute Genomics Platform"/>
            <consortium name="The Broad Institute Genome Sequencing Center for Infectious Disease"/>
            <person name="Wu L."/>
            <person name="Ma J."/>
        </authorList>
    </citation>
    <scope>NUCLEOTIDE SEQUENCE [LARGE SCALE GENOMIC DNA]</scope>
    <source>
        <strain evidence="6">JCM 18015</strain>
    </source>
</reference>
<dbReference type="Proteomes" id="UP001499910">
    <property type="component" value="Unassembled WGS sequence"/>
</dbReference>
<evidence type="ECO:0000256" key="1">
    <source>
        <dbReference type="ARBA" id="ARBA00022670"/>
    </source>
</evidence>
<dbReference type="Pfam" id="PF00574">
    <property type="entry name" value="CLP_protease"/>
    <property type="match status" value="1"/>
</dbReference>
<dbReference type="InterPro" id="IPR029045">
    <property type="entry name" value="ClpP/crotonase-like_dom_sf"/>
</dbReference>
<evidence type="ECO:0000256" key="4">
    <source>
        <dbReference type="SAM" id="MobiDB-lite"/>
    </source>
</evidence>
<dbReference type="Pfam" id="PF25209">
    <property type="entry name" value="Phage_capsid_4"/>
    <property type="match status" value="1"/>
</dbReference>
<dbReference type="CDD" id="cd07016">
    <property type="entry name" value="S14_ClpP_1"/>
    <property type="match status" value="1"/>
</dbReference>
<dbReference type="SUPFAM" id="SSF52096">
    <property type="entry name" value="ClpP/crotonase"/>
    <property type="match status" value="1"/>
</dbReference>
<feature type="compositionally biased region" description="Pro residues" evidence="4">
    <location>
        <begin position="255"/>
        <end position="279"/>
    </location>
</feature>
<proteinExistence type="predicted"/>
<protein>
    <submittedName>
        <fullName evidence="5">Clp protease ClpP</fullName>
    </submittedName>
</protein>
<keyword evidence="6" id="KW-1185">Reference proteome</keyword>
<dbReference type="InterPro" id="IPR023562">
    <property type="entry name" value="ClpP/TepA"/>
</dbReference>
<dbReference type="EMBL" id="BAABHW010000002">
    <property type="protein sequence ID" value="GAA5073503.1"/>
    <property type="molecule type" value="Genomic_DNA"/>
</dbReference>
<accession>A0ABP9LCF6</accession>
<dbReference type="GO" id="GO:0008233">
    <property type="term" value="F:peptidase activity"/>
    <property type="evidence" value="ECO:0007669"/>
    <property type="project" value="UniProtKB-KW"/>
</dbReference>
<keyword evidence="3" id="KW-0720">Serine protease</keyword>
<organism evidence="5 6">
    <name type="scientific">[Roseibacterium] beibuensis</name>
    <dbReference type="NCBI Taxonomy" id="1193142"/>
    <lineage>
        <taxon>Bacteria</taxon>
        <taxon>Pseudomonadati</taxon>
        <taxon>Pseudomonadota</taxon>
        <taxon>Alphaproteobacteria</taxon>
        <taxon>Rhodobacterales</taxon>
        <taxon>Roseobacteraceae</taxon>
        <taxon>Roseicyclus</taxon>
    </lineage>
</organism>
<keyword evidence="1 5" id="KW-0645">Protease</keyword>